<dbReference type="PANTHER" id="PTHR43133:SF62">
    <property type="entry name" value="RNA POLYMERASE SIGMA FACTOR SIGZ"/>
    <property type="match status" value="1"/>
</dbReference>
<keyword evidence="3 6" id="KW-0731">Sigma factor</keyword>
<evidence type="ECO:0000256" key="4">
    <source>
        <dbReference type="ARBA" id="ARBA00023125"/>
    </source>
</evidence>
<evidence type="ECO:0000313" key="10">
    <source>
        <dbReference type="Proteomes" id="UP001344906"/>
    </source>
</evidence>
<dbReference type="PANTHER" id="PTHR43133">
    <property type="entry name" value="RNA POLYMERASE ECF-TYPE SIGMA FACTO"/>
    <property type="match status" value="1"/>
</dbReference>
<dbReference type="CDD" id="cd06171">
    <property type="entry name" value="Sigma70_r4"/>
    <property type="match status" value="1"/>
</dbReference>
<feature type="domain" description="RNA polymerase sigma-70 region 2" evidence="7">
    <location>
        <begin position="45"/>
        <end position="113"/>
    </location>
</feature>
<feature type="domain" description="RNA polymerase sigma factor 70 region 4 type 2" evidence="8">
    <location>
        <begin position="147"/>
        <end position="199"/>
    </location>
</feature>
<keyword evidence="2 6" id="KW-0805">Transcription regulation</keyword>
<dbReference type="InterPro" id="IPR014284">
    <property type="entry name" value="RNA_pol_sigma-70_dom"/>
</dbReference>
<comment type="similarity">
    <text evidence="1 6">Belongs to the sigma-70 factor family. ECF subfamily.</text>
</comment>
<proteinExistence type="inferred from homology"/>
<keyword evidence="5 6" id="KW-0804">Transcription</keyword>
<comment type="caution">
    <text evidence="9">The sequence shown here is derived from an EMBL/GenBank/DDBJ whole genome shotgun (WGS) entry which is preliminary data.</text>
</comment>
<dbReference type="InterPro" id="IPR000838">
    <property type="entry name" value="RNA_pol_sigma70_ECF_CS"/>
</dbReference>
<evidence type="ECO:0000259" key="7">
    <source>
        <dbReference type="Pfam" id="PF04542"/>
    </source>
</evidence>
<evidence type="ECO:0000256" key="3">
    <source>
        <dbReference type="ARBA" id="ARBA00023082"/>
    </source>
</evidence>
<reference evidence="9 10" key="1">
    <citation type="submission" date="2023-02" db="EMBL/GenBank/DDBJ databases">
        <title>Dictyobacter halimunensis sp. nov., a new member of the class Ktedonobacteria from forest soil in a geothermal area.</title>
        <authorList>
            <person name="Rachmania M.K."/>
            <person name="Ningsih F."/>
            <person name="Sakai Y."/>
            <person name="Yabe S."/>
            <person name="Yokota A."/>
            <person name="Sjamsuridzal W."/>
        </authorList>
    </citation>
    <scope>NUCLEOTIDE SEQUENCE [LARGE SCALE GENOMIC DNA]</scope>
    <source>
        <strain evidence="9 10">S3.2.2.5</strain>
    </source>
</reference>
<dbReference type="Proteomes" id="UP001344906">
    <property type="component" value="Unassembled WGS sequence"/>
</dbReference>
<dbReference type="Pfam" id="PF08281">
    <property type="entry name" value="Sigma70_r4_2"/>
    <property type="match status" value="1"/>
</dbReference>
<gene>
    <name evidence="9" type="ORF">KDH_57310</name>
</gene>
<evidence type="ECO:0000256" key="5">
    <source>
        <dbReference type="ARBA" id="ARBA00023163"/>
    </source>
</evidence>
<dbReference type="InterPro" id="IPR007627">
    <property type="entry name" value="RNA_pol_sigma70_r2"/>
</dbReference>
<dbReference type="InterPro" id="IPR013324">
    <property type="entry name" value="RNA_pol_sigma_r3/r4-like"/>
</dbReference>
<sequence length="211" mass="24547">MWGFKRAQTAQNSSSELLVLHRNDLEDEVVLQAITSGAMWAMELLYDRYSRILYSFAYRMVSDHQVAEDLLQEAFMAVWKRSVTYSRQAGTVRSWLFSIMHHRAIDYLRAVKRRSVLNEVTLDEADQDERVAFSDTWDEVWRSVQSHQVREALMSLSTEQRMVIELAYFQGWTHTEIAEGCNLPLGTVKARMRLGLQHLKRSLEGMGVNEL</sequence>
<keyword evidence="9" id="KW-0240">DNA-directed RNA polymerase</keyword>
<organism evidence="9 10">
    <name type="scientific">Dictyobacter halimunensis</name>
    <dbReference type="NCBI Taxonomy" id="3026934"/>
    <lineage>
        <taxon>Bacteria</taxon>
        <taxon>Bacillati</taxon>
        <taxon>Chloroflexota</taxon>
        <taxon>Ktedonobacteria</taxon>
        <taxon>Ktedonobacterales</taxon>
        <taxon>Dictyobacteraceae</taxon>
        <taxon>Dictyobacter</taxon>
    </lineage>
</organism>
<dbReference type="PROSITE" id="PS01063">
    <property type="entry name" value="SIGMA70_ECF"/>
    <property type="match status" value="1"/>
</dbReference>
<evidence type="ECO:0000256" key="1">
    <source>
        <dbReference type="ARBA" id="ARBA00010641"/>
    </source>
</evidence>
<dbReference type="RefSeq" id="WP_338255318.1">
    <property type="nucleotide sequence ID" value="NZ_BSRI01000002.1"/>
</dbReference>
<dbReference type="SUPFAM" id="SSF88946">
    <property type="entry name" value="Sigma2 domain of RNA polymerase sigma factors"/>
    <property type="match status" value="1"/>
</dbReference>
<keyword evidence="4 6" id="KW-0238">DNA-binding</keyword>
<name>A0ABQ6FYL1_9CHLR</name>
<dbReference type="GO" id="GO:0000428">
    <property type="term" value="C:DNA-directed RNA polymerase complex"/>
    <property type="evidence" value="ECO:0007669"/>
    <property type="project" value="UniProtKB-KW"/>
</dbReference>
<dbReference type="SUPFAM" id="SSF88659">
    <property type="entry name" value="Sigma3 and sigma4 domains of RNA polymerase sigma factors"/>
    <property type="match status" value="1"/>
</dbReference>
<dbReference type="InterPro" id="IPR036388">
    <property type="entry name" value="WH-like_DNA-bd_sf"/>
</dbReference>
<accession>A0ABQ6FYL1</accession>
<evidence type="ECO:0000256" key="2">
    <source>
        <dbReference type="ARBA" id="ARBA00023015"/>
    </source>
</evidence>
<dbReference type="InterPro" id="IPR013249">
    <property type="entry name" value="RNA_pol_sigma70_r4_t2"/>
</dbReference>
<dbReference type="Gene3D" id="1.10.10.10">
    <property type="entry name" value="Winged helix-like DNA-binding domain superfamily/Winged helix DNA-binding domain"/>
    <property type="match status" value="1"/>
</dbReference>
<dbReference type="Pfam" id="PF04542">
    <property type="entry name" value="Sigma70_r2"/>
    <property type="match status" value="1"/>
</dbReference>
<protein>
    <recommendedName>
        <fullName evidence="6">RNA polymerase sigma factor</fullName>
    </recommendedName>
</protein>
<dbReference type="NCBIfam" id="TIGR02937">
    <property type="entry name" value="sigma70-ECF"/>
    <property type="match status" value="1"/>
</dbReference>
<dbReference type="Gene3D" id="1.10.1740.10">
    <property type="match status" value="1"/>
</dbReference>
<keyword evidence="10" id="KW-1185">Reference proteome</keyword>
<dbReference type="InterPro" id="IPR039425">
    <property type="entry name" value="RNA_pol_sigma-70-like"/>
</dbReference>
<dbReference type="EMBL" id="BSRI01000002">
    <property type="protein sequence ID" value="GLV58903.1"/>
    <property type="molecule type" value="Genomic_DNA"/>
</dbReference>
<dbReference type="InterPro" id="IPR013325">
    <property type="entry name" value="RNA_pol_sigma_r2"/>
</dbReference>
<evidence type="ECO:0000256" key="6">
    <source>
        <dbReference type="RuleBase" id="RU000716"/>
    </source>
</evidence>
<evidence type="ECO:0000259" key="8">
    <source>
        <dbReference type="Pfam" id="PF08281"/>
    </source>
</evidence>
<evidence type="ECO:0000313" key="9">
    <source>
        <dbReference type="EMBL" id="GLV58903.1"/>
    </source>
</evidence>